<name>A0A917XQQ3_9ACTN</name>
<keyword evidence="3" id="KW-1185">Reference proteome</keyword>
<reference evidence="2" key="2">
    <citation type="submission" date="2020-09" db="EMBL/GenBank/DDBJ databases">
        <authorList>
            <person name="Sun Q."/>
            <person name="Zhou Y."/>
        </authorList>
    </citation>
    <scope>NUCLEOTIDE SEQUENCE</scope>
    <source>
        <strain evidence="2">CGMCC 4.7110</strain>
    </source>
</reference>
<dbReference type="Proteomes" id="UP000653411">
    <property type="component" value="Unassembled WGS sequence"/>
</dbReference>
<feature type="region of interest" description="Disordered" evidence="1">
    <location>
        <begin position="1"/>
        <end position="27"/>
    </location>
</feature>
<organism evidence="2 3">
    <name type="scientific">Streptomyces fuscichromogenes</name>
    <dbReference type="NCBI Taxonomy" id="1324013"/>
    <lineage>
        <taxon>Bacteria</taxon>
        <taxon>Bacillati</taxon>
        <taxon>Actinomycetota</taxon>
        <taxon>Actinomycetes</taxon>
        <taxon>Kitasatosporales</taxon>
        <taxon>Streptomycetaceae</taxon>
        <taxon>Streptomyces</taxon>
    </lineage>
</organism>
<sequence>MTTVHITHSRPETFETAETRDTSTRRAQPPAINELVVAALRMEDLAETAGSPDDETAAHINGTTTEQQRSFVLGHAARIRAALDKITAPYETPTPPEPPESGSGADDIPGSQRTKDSSPTDEPTAVAALHQTVALYAILIGDQDEAKRIVSGMLPDERAEFAGHLDDLRRLLGPVCQNCGNVTEIGTATTDPFSEMCRFLCVRCAAAHRTR</sequence>
<feature type="compositionally biased region" description="Basic and acidic residues" evidence="1">
    <location>
        <begin position="9"/>
        <end position="24"/>
    </location>
</feature>
<comment type="caution">
    <text evidence="2">The sequence shown here is derived from an EMBL/GenBank/DDBJ whole genome shotgun (WGS) entry which is preliminary data.</text>
</comment>
<dbReference type="RefSeq" id="WP_189269577.1">
    <property type="nucleotide sequence ID" value="NZ_BMML01000053.1"/>
</dbReference>
<gene>
    <name evidence="2" type="ORF">GCM10011578_099020</name>
</gene>
<proteinExistence type="predicted"/>
<evidence type="ECO:0000313" key="3">
    <source>
        <dbReference type="Proteomes" id="UP000653411"/>
    </source>
</evidence>
<evidence type="ECO:0000313" key="2">
    <source>
        <dbReference type="EMBL" id="GGN46268.1"/>
    </source>
</evidence>
<protein>
    <submittedName>
        <fullName evidence="2">Uncharacterized protein</fullName>
    </submittedName>
</protein>
<feature type="region of interest" description="Disordered" evidence="1">
    <location>
        <begin position="88"/>
        <end position="123"/>
    </location>
</feature>
<dbReference type="EMBL" id="BMML01000053">
    <property type="protein sequence ID" value="GGN46268.1"/>
    <property type="molecule type" value="Genomic_DNA"/>
</dbReference>
<reference evidence="2" key="1">
    <citation type="journal article" date="2014" name="Int. J. Syst. Evol. Microbiol.">
        <title>Complete genome sequence of Corynebacterium casei LMG S-19264T (=DSM 44701T), isolated from a smear-ripened cheese.</title>
        <authorList>
            <consortium name="US DOE Joint Genome Institute (JGI-PGF)"/>
            <person name="Walter F."/>
            <person name="Albersmeier A."/>
            <person name="Kalinowski J."/>
            <person name="Ruckert C."/>
        </authorList>
    </citation>
    <scope>NUCLEOTIDE SEQUENCE</scope>
    <source>
        <strain evidence="2">CGMCC 4.7110</strain>
    </source>
</reference>
<dbReference type="AlphaFoldDB" id="A0A917XQQ3"/>
<evidence type="ECO:0000256" key="1">
    <source>
        <dbReference type="SAM" id="MobiDB-lite"/>
    </source>
</evidence>
<accession>A0A917XQQ3</accession>